<accession>A0A9D2KMA3</accession>
<name>A0A9D2KMA3_9BACT</name>
<dbReference type="InterPro" id="IPR002173">
    <property type="entry name" value="Carboh/pur_kinase_PfkB_CS"/>
</dbReference>
<reference evidence="4" key="1">
    <citation type="journal article" date="2021" name="PeerJ">
        <title>Extensive microbial diversity within the chicken gut microbiome revealed by metagenomics and culture.</title>
        <authorList>
            <person name="Gilroy R."/>
            <person name="Ravi A."/>
            <person name="Getino M."/>
            <person name="Pursley I."/>
            <person name="Horton D.L."/>
            <person name="Alikhan N.F."/>
            <person name="Baker D."/>
            <person name="Gharbi K."/>
            <person name="Hall N."/>
            <person name="Watson M."/>
            <person name="Adriaenssens E.M."/>
            <person name="Foster-Nyarko E."/>
            <person name="Jarju S."/>
            <person name="Secka A."/>
            <person name="Antonio M."/>
            <person name="Oren A."/>
            <person name="Chaudhuri R.R."/>
            <person name="La Ragione R."/>
            <person name="Hildebrand F."/>
            <person name="Pallen M.J."/>
        </authorList>
    </citation>
    <scope>NUCLEOTIDE SEQUENCE</scope>
    <source>
        <strain evidence="4">CHK186-16707</strain>
    </source>
</reference>
<dbReference type="InterPro" id="IPR029056">
    <property type="entry name" value="Ribokinase-like"/>
</dbReference>
<evidence type="ECO:0000313" key="5">
    <source>
        <dbReference type="Proteomes" id="UP000824225"/>
    </source>
</evidence>
<dbReference type="PANTHER" id="PTHR10584:SF166">
    <property type="entry name" value="RIBOKINASE"/>
    <property type="match status" value="1"/>
</dbReference>
<keyword evidence="1" id="KW-0808">Transferase</keyword>
<dbReference type="InterPro" id="IPR011611">
    <property type="entry name" value="PfkB_dom"/>
</dbReference>
<reference evidence="4" key="2">
    <citation type="submission" date="2021-04" db="EMBL/GenBank/DDBJ databases">
        <authorList>
            <person name="Gilroy R."/>
        </authorList>
    </citation>
    <scope>NUCLEOTIDE SEQUENCE</scope>
    <source>
        <strain evidence="4">CHK186-16707</strain>
    </source>
</reference>
<evidence type="ECO:0000256" key="1">
    <source>
        <dbReference type="ARBA" id="ARBA00022679"/>
    </source>
</evidence>
<dbReference type="GO" id="GO:0016301">
    <property type="term" value="F:kinase activity"/>
    <property type="evidence" value="ECO:0007669"/>
    <property type="project" value="UniProtKB-KW"/>
</dbReference>
<comment type="caution">
    <text evidence="4">The sequence shown here is derived from an EMBL/GenBank/DDBJ whole genome shotgun (WGS) entry which is preliminary data.</text>
</comment>
<keyword evidence="2 4" id="KW-0418">Kinase</keyword>
<dbReference type="PROSITE" id="PS00584">
    <property type="entry name" value="PFKB_KINASES_2"/>
    <property type="match status" value="1"/>
</dbReference>
<dbReference type="Proteomes" id="UP000824225">
    <property type="component" value="Unassembled WGS sequence"/>
</dbReference>
<gene>
    <name evidence="4" type="ORF">H9962_10365</name>
</gene>
<protein>
    <submittedName>
        <fullName evidence="4">Carbohydrate kinase family protein</fullName>
    </submittedName>
</protein>
<dbReference type="Pfam" id="PF00294">
    <property type="entry name" value="PfkB"/>
    <property type="match status" value="1"/>
</dbReference>
<evidence type="ECO:0000256" key="2">
    <source>
        <dbReference type="ARBA" id="ARBA00022777"/>
    </source>
</evidence>
<dbReference type="CDD" id="cd01942">
    <property type="entry name" value="ribokinase_group_A"/>
    <property type="match status" value="1"/>
</dbReference>
<dbReference type="PANTHER" id="PTHR10584">
    <property type="entry name" value="SUGAR KINASE"/>
    <property type="match status" value="1"/>
</dbReference>
<dbReference type="AlphaFoldDB" id="A0A9D2KMA3"/>
<dbReference type="EMBL" id="DXAN01000032">
    <property type="protein sequence ID" value="HJA09571.1"/>
    <property type="molecule type" value="Genomic_DNA"/>
</dbReference>
<proteinExistence type="predicted"/>
<evidence type="ECO:0000313" key="4">
    <source>
        <dbReference type="EMBL" id="HJA09571.1"/>
    </source>
</evidence>
<sequence>MSIHLSGSVAYDRIMTFPGQFEDHLLPEKLHILNVCFLIDRIEEKRGGTAGNIAYNLALMKEKPCIYASVGKDFSGYDKALEALGISLAGIRRLEENFTACAYITTDKKGNQITGFSPAAMNTPCDPAFYPRPAAGDWALVGPGNVEDMQALPALYRSKKTPYIFDPGQQVPALTPQALLEGFSGAAALIGNDYEIELIGKMTGLTKPEMMERVDYLITTFGDAGSEVARKDRDKPRHIAAVAVPHVADPTGAGDAYRAGMLKALHAGLDMETAAELGAVCASFCIEKYGTQEHTFTKESFAKRYETAYGPLPALPW</sequence>
<evidence type="ECO:0000259" key="3">
    <source>
        <dbReference type="Pfam" id="PF00294"/>
    </source>
</evidence>
<organism evidence="4 5">
    <name type="scientific">Candidatus Mailhella merdigallinarum</name>
    <dbReference type="NCBI Taxonomy" id="2838658"/>
    <lineage>
        <taxon>Bacteria</taxon>
        <taxon>Pseudomonadati</taxon>
        <taxon>Thermodesulfobacteriota</taxon>
        <taxon>Desulfovibrionia</taxon>
        <taxon>Desulfovibrionales</taxon>
        <taxon>Desulfovibrionaceae</taxon>
        <taxon>Mailhella</taxon>
    </lineage>
</organism>
<feature type="domain" description="Carbohydrate kinase PfkB" evidence="3">
    <location>
        <begin position="40"/>
        <end position="293"/>
    </location>
</feature>
<dbReference type="SUPFAM" id="SSF53613">
    <property type="entry name" value="Ribokinase-like"/>
    <property type="match status" value="1"/>
</dbReference>
<dbReference type="Gene3D" id="3.40.1190.20">
    <property type="match status" value="1"/>
</dbReference>